<evidence type="ECO:0000313" key="5">
    <source>
        <dbReference type="EMBL" id="KAH7553725.1"/>
    </source>
</evidence>
<evidence type="ECO:0000256" key="2">
    <source>
        <dbReference type="ARBA" id="ARBA00022690"/>
    </source>
</evidence>
<evidence type="ECO:0000313" key="6">
    <source>
        <dbReference type="Proteomes" id="UP000827721"/>
    </source>
</evidence>
<feature type="region of interest" description="Disordered" evidence="4">
    <location>
        <begin position="1"/>
        <end position="47"/>
    </location>
</feature>
<dbReference type="Gene3D" id="3.30.10.10">
    <property type="entry name" value="Trypsin Inhibitor V, subunit A"/>
    <property type="match status" value="1"/>
</dbReference>
<comment type="caution">
    <text evidence="5">The sequence shown here is derived from an EMBL/GenBank/DDBJ whole genome shotgun (WGS) entry which is preliminary data.</text>
</comment>
<dbReference type="EMBL" id="JAFEMO010000012">
    <property type="protein sequence ID" value="KAH7553725.1"/>
    <property type="molecule type" value="Genomic_DNA"/>
</dbReference>
<keyword evidence="6" id="KW-1185">Reference proteome</keyword>
<organism evidence="5 6">
    <name type="scientific">Xanthoceras sorbifolium</name>
    <dbReference type="NCBI Taxonomy" id="99658"/>
    <lineage>
        <taxon>Eukaryota</taxon>
        <taxon>Viridiplantae</taxon>
        <taxon>Streptophyta</taxon>
        <taxon>Embryophyta</taxon>
        <taxon>Tracheophyta</taxon>
        <taxon>Spermatophyta</taxon>
        <taxon>Magnoliopsida</taxon>
        <taxon>eudicotyledons</taxon>
        <taxon>Gunneridae</taxon>
        <taxon>Pentapetalae</taxon>
        <taxon>rosids</taxon>
        <taxon>malvids</taxon>
        <taxon>Sapindales</taxon>
        <taxon>Sapindaceae</taxon>
        <taxon>Xanthoceroideae</taxon>
        <taxon>Xanthoceras</taxon>
    </lineage>
</organism>
<dbReference type="PRINTS" id="PR00292">
    <property type="entry name" value="POTATOINHBTR"/>
</dbReference>
<evidence type="ECO:0000256" key="1">
    <source>
        <dbReference type="ARBA" id="ARBA00008210"/>
    </source>
</evidence>
<protein>
    <recommendedName>
        <fullName evidence="7">Subtilisin inhibitor 1</fullName>
    </recommendedName>
</protein>
<evidence type="ECO:0008006" key="7">
    <source>
        <dbReference type="Google" id="ProtNLM"/>
    </source>
</evidence>
<dbReference type="Proteomes" id="UP000827721">
    <property type="component" value="Unassembled WGS sequence"/>
</dbReference>
<accession>A0ABQ8HBB6</accession>
<dbReference type="InterPro" id="IPR000864">
    <property type="entry name" value="Prot_inh_pot1"/>
</dbReference>
<dbReference type="InterPro" id="IPR036354">
    <property type="entry name" value="Prot_inh_pot1_sf"/>
</dbReference>
<sequence>MAEENQSTNVPTQEQPVESPPTPTLPLPRTYGQLLGGSNPNTAAPKREWPELVGLAAEEAEKKIKEEKPGAHVQVVQSSCFLTMDFREDRVRVFVDESRKVERPPRIG</sequence>
<dbReference type="PROSITE" id="PS00285">
    <property type="entry name" value="POTATO_INHIBITOR"/>
    <property type="match status" value="1"/>
</dbReference>
<keyword evidence="3" id="KW-0722">Serine protease inhibitor</keyword>
<gene>
    <name evidence="5" type="ORF">JRO89_XS12G0047500</name>
</gene>
<reference evidence="5 6" key="1">
    <citation type="submission" date="2021-02" db="EMBL/GenBank/DDBJ databases">
        <title>Plant Genome Project.</title>
        <authorList>
            <person name="Zhang R.-G."/>
        </authorList>
    </citation>
    <scope>NUCLEOTIDE SEQUENCE [LARGE SCALE GENOMIC DNA]</scope>
    <source>
        <tissue evidence="5">Leaves</tissue>
    </source>
</reference>
<dbReference type="Pfam" id="PF00280">
    <property type="entry name" value="potato_inhibit"/>
    <property type="match status" value="1"/>
</dbReference>
<dbReference type="SUPFAM" id="SSF54654">
    <property type="entry name" value="CI-2 family of serine protease inhibitors"/>
    <property type="match status" value="1"/>
</dbReference>
<name>A0ABQ8HBB6_9ROSI</name>
<evidence type="ECO:0000256" key="4">
    <source>
        <dbReference type="SAM" id="MobiDB-lite"/>
    </source>
</evidence>
<proteinExistence type="inferred from homology"/>
<dbReference type="PANTHER" id="PTHR33091">
    <property type="entry name" value="PROTEIN, PUTATIVE, EXPRESSED-RELATED"/>
    <property type="match status" value="1"/>
</dbReference>
<dbReference type="PANTHER" id="PTHR33091:SF29">
    <property type="entry name" value="SUBTILISIN INHIBITOR 1"/>
    <property type="match status" value="1"/>
</dbReference>
<feature type="compositionally biased region" description="Polar residues" evidence="4">
    <location>
        <begin position="1"/>
        <end position="16"/>
    </location>
</feature>
<comment type="similarity">
    <text evidence="1">Belongs to the protease inhibitor I13 (potato type I serine protease inhibitor) family.</text>
</comment>
<evidence type="ECO:0000256" key="3">
    <source>
        <dbReference type="ARBA" id="ARBA00022900"/>
    </source>
</evidence>
<keyword evidence="2" id="KW-0646">Protease inhibitor</keyword>